<evidence type="ECO:0000256" key="2">
    <source>
        <dbReference type="ARBA" id="ARBA00022448"/>
    </source>
</evidence>
<dbReference type="Gene3D" id="1.10.287.70">
    <property type="match status" value="1"/>
</dbReference>
<evidence type="ECO:0000259" key="9">
    <source>
        <dbReference type="Pfam" id="PF07885"/>
    </source>
</evidence>
<proteinExistence type="predicted"/>
<keyword evidence="7 10" id="KW-0407">Ion channel</keyword>
<evidence type="ECO:0000256" key="4">
    <source>
        <dbReference type="ARBA" id="ARBA00022989"/>
    </source>
</evidence>
<evidence type="ECO:0000256" key="8">
    <source>
        <dbReference type="SAM" id="Phobius"/>
    </source>
</evidence>
<feature type="transmembrane region" description="Helical" evidence="8">
    <location>
        <begin position="49"/>
        <end position="65"/>
    </location>
</feature>
<dbReference type="AlphaFoldDB" id="A0A9Q4B0T8"/>
<dbReference type="Gene3D" id="1.20.120.350">
    <property type="entry name" value="Voltage-gated potassium channels. Chain C"/>
    <property type="match status" value="1"/>
</dbReference>
<gene>
    <name evidence="10" type="ORF">HXA33_06695</name>
</gene>
<comment type="subcellular location">
    <subcellularLocation>
        <location evidence="1">Membrane</location>
        <topology evidence="1">Multi-pass membrane protein</topology>
    </subcellularLocation>
</comment>
<dbReference type="Pfam" id="PF07885">
    <property type="entry name" value="Ion_trans_2"/>
    <property type="match status" value="1"/>
</dbReference>
<dbReference type="EMBL" id="JABXYM010000001">
    <property type="protein sequence ID" value="MCR6096234.1"/>
    <property type="molecule type" value="Genomic_DNA"/>
</dbReference>
<evidence type="ECO:0000256" key="5">
    <source>
        <dbReference type="ARBA" id="ARBA00023065"/>
    </source>
</evidence>
<dbReference type="Proteomes" id="UP001057753">
    <property type="component" value="Unassembled WGS sequence"/>
</dbReference>
<feature type="transmembrane region" description="Helical" evidence="8">
    <location>
        <begin position="20"/>
        <end position="37"/>
    </location>
</feature>
<dbReference type="InterPro" id="IPR028325">
    <property type="entry name" value="VG_K_chnl"/>
</dbReference>
<evidence type="ECO:0000256" key="6">
    <source>
        <dbReference type="ARBA" id="ARBA00023136"/>
    </source>
</evidence>
<evidence type="ECO:0000313" key="10">
    <source>
        <dbReference type="EMBL" id="MCR6096234.1"/>
    </source>
</evidence>
<dbReference type="RefSeq" id="WP_257820878.1">
    <property type="nucleotide sequence ID" value="NZ_JABXYM010000001.1"/>
</dbReference>
<dbReference type="GO" id="GO:0001508">
    <property type="term" value="P:action potential"/>
    <property type="evidence" value="ECO:0007669"/>
    <property type="project" value="TreeGrafter"/>
</dbReference>
<evidence type="ECO:0000256" key="7">
    <source>
        <dbReference type="ARBA" id="ARBA00023303"/>
    </source>
</evidence>
<keyword evidence="4 8" id="KW-1133">Transmembrane helix</keyword>
<feature type="domain" description="Potassium channel" evidence="9">
    <location>
        <begin position="132"/>
        <end position="204"/>
    </location>
</feature>
<dbReference type="SUPFAM" id="SSF81324">
    <property type="entry name" value="Voltage-gated potassium channels"/>
    <property type="match status" value="1"/>
</dbReference>
<dbReference type="PANTHER" id="PTHR11537:SF254">
    <property type="entry name" value="POTASSIUM VOLTAGE-GATED CHANNEL PROTEIN SHAB"/>
    <property type="match status" value="1"/>
</dbReference>
<dbReference type="PANTHER" id="PTHR11537">
    <property type="entry name" value="VOLTAGE-GATED POTASSIUM CHANNEL"/>
    <property type="match status" value="1"/>
</dbReference>
<name>A0A9Q4B0T8_SALAG</name>
<keyword evidence="11" id="KW-1185">Reference proteome</keyword>
<comment type="caution">
    <text evidence="10">The sequence shown here is derived from an EMBL/GenBank/DDBJ whole genome shotgun (WGS) entry which is preliminary data.</text>
</comment>
<reference evidence="10" key="1">
    <citation type="submission" date="2020-06" db="EMBL/GenBank/DDBJ databases">
        <title>Insight into the genomes of haloalkaliphilic bacilli from Kenyan soda lakes.</title>
        <authorList>
            <person name="Mwirichia R."/>
            <person name="Villamizar G.C."/>
            <person name="Poehlein A."/>
            <person name="Mugweru J."/>
            <person name="Kipnyargis A."/>
            <person name="Kiplimo D."/>
            <person name="Orwa P."/>
            <person name="Daniel R."/>
        </authorList>
    </citation>
    <scope>NUCLEOTIDE SEQUENCE</scope>
    <source>
        <strain evidence="10">B1096_S55</strain>
    </source>
</reference>
<dbReference type="InterPro" id="IPR013099">
    <property type="entry name" value="K_chnl_dom"/>
</dbReference>
<evidence type="ECO:0000256" key="1">
    <source>
        <dbReference type="ARBA" id="ARBA00004141"/>
    </source>
</evidence>
<keyword evidence="5" id="KW-0406">Ion transport</keyword>
<keyword evidence="6 8" id="KW-0472">Membrane</keyword>
<sequence>MELSTRQSSASSSTSYKIKFIYEIVMGILALISVLFIWNESSLIRNLDFIIWLMFVFDVTVRFFTTKDKLGYIKKNPLDIVAIIPLDSIFRLARLARLIRLMRALAIMRHYFQPVAEILKTNSLDKVLVFLVAIIFVSSIPIQLLEPTINTYTDAIWWAIVTSTTVGYGDISPETIVGRLIAVVLMVFGIGLLGLVTSSVASYFLNKVNKEESSTVKYLKDQVEHIEELSDEEIERLKLLIDSYKERRT</sequence>
<accession>A0A9Q4B0T8</accession>
<evidence type="ECO:0000256" key="3">
    <source>
        <dbReference type="ARBA" id="ARBA00022692"/>
    </source>
</evidence>
<dbReference type="InterPro" id="IPR027359">
    <property type="entry name" value="Volt_channel_dom_sf"/>
</dbReference>
<dbReference type="Gene3D" id="1.20.5.110">
    <property type="match status" value="1"/>
</dbReference>
<keyword evidence="3 8" id="KW-0812">Transmembrane</keyword>
<protein>
    <submittedName>
        <fullName evidence="10">Potassium channel family protein</fullName>
    </submittedName>
</protein>
<dbReference type="GO" id="GO:0005249">
    <property type="term" value="F:voltage-gated potassium channel activity"/>
    <property type="evidence" value="ECO:0007669"/>
    <property type="project" value="InterPro"/>
</dbReference>
<feature type="transmembrane region" description="Helical" evidence="8">
    <location>
        <begin position="180"/>
        <end position="205"/>
    </location>
</feature>
<keyword evidence="2" id="KW-0813">Transport</keyword>
<dbReference type="GO" id="GO:0008076">
    <property type="term" value="C:voltage-gated potassium channel complex"/>
    <property type="evidence" value="ECO:0007669"/>
    <property type="project" value="InterPro"/>
</dbReference>
<feature type="transmembrane region" description="Helical" evidence="8">
    <location>
        <begin position="127"/>
        <end position="145"/>
    </location>
</feature>
<organism evidence="10 11">
    <name type="scientific">Salipaludibacillus agaradhaerens</name>
    <name type="common">Bacillus agaradhaerens</name>
    <dbReference type="NCBI Taxonomy" id="76935"/>
    <lineage>
        <taxon>Bacteria</taxon>
        <taxon>Bacillati</taxon>
        <taxon>Bacillota</taxon>
        <taxon>Bacilli</taxon>
        <taxon>Bacillales</taxon>
        <taxon>Bacillaceae</taxon>
    </lineage>
</organism>
<evidence type="ECO:0000313" key="11">
    <source>
        <dbReference type="Proteomes" id="UP001057753"/>
    </source>
</evidence>